<gene>
    <name evidence="1" type="ORF">S03H2_30296</name>
</gene>
<dbReference type="AlphaFoldDB" id="X1GD41"/>
<protein>
    <submittedName>
        <fullName evidence="1">Uncharacterized protein</fullName>
    </submittedName>
</protein>
<proteinExistence type="predicted"/>
<name>X1GD41_9ZZZZ</name>
<reference evidence="1" key="1">
    <citation type="journal article" date="2014" name="Front. Microbiol.">
        <title>High frequency of phylogenetically diverse reductive dehalogenase-homologous genes in deep subseafloor sedimentary metagenomes.</title>
        <authorList>
            <person name="Kawai M."/>
            <person name="Futagami T."/>
            <person name="Toyoda A."/>
            <person name="Takaki Y."/>
            <person name="Nishi S."/>
            <person name="Hori S."/>
            <person name="Arai W."/>
            <person name="Tsubouchi T."/>
            <person name="Morono Y."/>
            <person name="Uchiyama I."/>
            <person name="Ito T."/>
            <person name="Fujiyama A."/>
            <person name="Inagaki F."/>
            <person name="Takami H."/>
        </authorList>
    </citation>
    <scope>NUCLEOTIDE SEQUENCE</scope>
    <source>
        <strain evidence="1">Expedition CK06-06</strain>
    </source>
</reference>
<feature type="non-terminal residue" evidence="1">
    <location>
        <position position="91"/>
    </location>
</feature>
<sequence length="91" mass="10458">MENYQSDSFQKEGSAKIYVNFETNKLSMRVGAKKWIVQMLTPVFKIFKGKHVTTNLIESKHSQVKGNGAGRKQRDAEYGHQLFTLNAFFVE</sequence>
<organism evidence="1">
    <name type="scientific">marine sediment metagenome</name>
    <dbReference type="NCBI Taxonomy" id="412755"/>
    <lineage>
        <taxon>unclassified sequences</taxon>
        <taxon>metagenomes</taxon>
        <taxon>ecological metagenomes</taxon>
    </lineage>
</organism>
<evidence type="ECO:0000313" key="1">
    <source>
        <dbReference type="EMBL" id="GAH55137.1"/>
    </source>
</evidence>
<comment type="caution">
    <text evidence="1">The sequence shown here is derived from an EMBL/GenBank/DDBJ whole genome shotgun (WGS) entry which is preliminary data.</text>
</comment>
<accession>X1GD41</accession>
<dbReference type="EMBL" id="BARU01018324">
    <property type="protein sequence ID" value="GAH55137.1"/>
    <property type="molecule type" value="Genomic_DNA"/>
</dbReference>